<feature type="domain" description="Aminoglycoside phosphotransferase" evidence="2">
    <location>
        <begin position="41"/>
        <end position="247"/>
    </location>
</feature>
<sequence length="335" mass="39511">MTETFPTEKSILSIEGIKKYILSEYDLEENCKCLFYRPGLNDTYKIEESEKLFYLRIYNSKWRTKHDVESEIILIKHLSANGLDVASPVENKNNQFIMEINAPEGIRYAVLFKSALGRCVDKLDEKQSLNYGKMVSSIHESSDKLDKLNRFNLDMNHLLEQPLSNIKPFFKNREADFNYLRTTANSLSSKIFELIAQSELDYGICHGDFHHGNVFFDEEDNISVFDFDCFGYSWRAYDLSVFLWSCVPPYNWKEEDNRKRMQLWESFLDGYSSLKPISKDEIKAAFVFVAIRHIWFLGLQTIKTDTKGQEWLNDNYFDYAIKFIKKWIETYKVLD</sequence>
<dbReference type="PANTHER" id="PTHR21064">
    <property type="entry name" value="AMINOGLYCOSIDE PHOSPHOTRANSFERASE DOMAIN-CONTAINING PROTEIN-RELATED"/>
    <property type="match status" value="1"/>
</dbReference>
<comment type="similarity">
    <text evidence="1">Belongs to the pseudomonas-type ThrB family.</text>
</comment>
<dbReference type="Gene3D" id="3.30.200.20">
    <property type="entry name" value="Phosphorylase Kinase, domain 1"/>
    <property type="match status" value="1"/>
</dbReference>
<organism evidence="3 4">
    <name type="scientific">Flavivirga jejuensis</name>
    <dbReference type="NCBI Taxonomy" id="870487"/>
    <lineage>
        <taxon>Bacteria</taxon>
        <taxon>Pseudomonadati</taxon>
        <taxon>Bacteroidota</taxon>
        <taxon>Flavobacteriia</taxon>
        <taxon>Flavobacteriales</taxon>
        <taxon>Flavobacteriaceae</taxon>
        <taxon>Flavivirga</taxon>
    </lineage>
</organism>
<dbReference type="PANTHER" id="PTHR21064:SF6">
    <property type="entry name" value="AMINOGLYCOSIDE PHOSPHOTRANSFERASE DOMAIN-CONTAINING PROTEIN"/>
    <property type="match status" value="1"/>
</dbReference>
<proteinExistence type="inferred from homology"/>
<dbReference type="Gene3D" id="3.90.1200.10">
    <property type="match status" value="1"/>
</dbReference>
<dbReference type="InterPro" id="IPR002575">
    <property type="entry name" value="Aminoglycoside_PTrfase"/>
</dbReference>
<dbReference type="RefSeq" id="WP_303304217.1">
    <property type="nucleotide sequence ID" value="NZ_BAABDA010000011.1"/>
</dbReference>
<dbReference type="SUPFAM" id="SSF56112">
    <property type="entry name" value="Protein kinase-like (PK-like)"/>
    <property type="match status" value="1"/>
</dbReference>
<evidence type="ECO:0000313" key="4">
    <source>
        <dbReference type="Proteomes" id="UP001176806"/>
    </source>
</evidence>
<comment type="caution">
    <text evidence="3">The sequence shown here is derived from an EMBL/GenBank/DDBJ whole genome shotgun (WGS) entry which is preliminary data.</text>
</comment>
<dbReference type="InterPro" id="IPR050249">
    <property type="entry name" value="Pseudomonas-type_ThrB"/>
</dbReference>
<accession>A0ABT8WVG6</accession>
<protein>
    <submittedName>
        <fullName evidence="3">Phosphotransferase</fullName>
    </submittedName>
</protein>
<dbReference type="InterPro" id="IPR011009">
    <property type="entry name" value="Kinase-like_dom_sf"/>
</dbReference>
<dbReference type="Proteomes" id="UP001176806">
    <property type="component" value="Unassembled WGS sequence"/>
</dbReference>
<gene>
    <name evidence="3" type="ORF">Q4Q40_22015</name>
</gene>
<evidence type="ECO:0000313" key="3">
    <source>
        <dbReference type="EMBL" id="MDO5976886.1"/>
    </source>
</evidence>
<reference evidence="3" key="1">
    <citation type="submission" date="2023-07" db="EMBL/GenBank/DDBJ databases">
        <title>Two novel species in the genus Flavivirga.</title>
        <authorList>
            <person name="Kwon K."/>
        </authorList>
    </citation>
    <scope>NUCLEOTIDE SEQUENCE</scope>
    <source>
        <strain evidence="3">KACC 14158</strain>
    </source>
</reference>
<name>A0ABT8WVG6_9FLAO</name>
<dbReference type="EMBL" id="JAUOEL010000009">
    <property type="protein sequence ID" value="MDO5976886.1"/>
    <property type="molecule type" value="Genomic_DNA"/>
</dbReference>
<dbReference type="Pfam" id="PF01636">
    <property type="entry name" value="APH"/>
    <property type="match status" value="1"/>
</dbReference>
<evidence type="ECO:0000256" key="1">
    <source>
        <dbReference type="ARBA" id="ARBA00038240"/>
    </source>
</evidence>
<keyword evidence="4" id="KW-1185">Reference proteome</keyword>
<evidence type="ECO:0000259" key="2">
    <source>
        <dbReference type="Pfam" id="PF01636"/>
    </source>
</evidence>